<reference evidence="3 4" key="1">
    <citation type="journal article" date="2014" name="Int. J. Syst. Evol. Microbiol.">
        <title>Complete genome sequence of Corynebacterium casei LMG S-19264T (=DSM 44701T), isolated from a smear-ripened cheese.</title>
        <authorList>
            <consortium name="US DOE Joint Genome Institute (JGI-PGF)"/>
            <person name="Walter F."/>
            <person name="Albersmeier A."/>
            <person name="Kalinowski J."/>
            <person name="Ruckert C."/>
        </authorList>
    </citation>
    <scope>NUCLEOTIDE SEQUENCE [LARGE SCALE GENOMIC DNA]</scope>
    <source>
        <strain evidence="3 4">CGMCC 1.16330</strain>
    </source>
</reference>
<proteinExistence type="predicted"/>
<dbReference type="EMBL" id="BMKS01000006">
    <property type="protein sequence ID" value="GGG35706.1"/>
    <property type="molecule type" value="Genomic_DNA"/>
</dbReference>
<dbReference type="Pfam" id="PF07331">
    <property type="entry name" value="TctB"/>
    <property type="match status" value="1"/>
</dbReference>
<evidence type="ECO:0000313" key="4">
    <source>
        <dbReference type="Proteomes" id="UP000597507"/>
    </source>
</evidence>
<keyword evidence="4" id="KW-1185">Reference proteome</keyword>
<feature type="transmembrane region" description="Helical" evidence="1">
    <location>
        <begin position="159"/>
        <end position="176"/>
    </location>
</feature>
<organism evidence="3 4">
    <name type="scientific">Caldovatus sediminis</name>
    <dbReference type="NCBI Taxonomy" id="2041189"/>
    <lineage>
        <taxon>Bacteria</taxon>
        <taxon>Pseudomonadati</taxon>
        <taxon>Pseudomonadota</taxon>
        <taxon>Alphaproteobacteria</taxon>
        <taxon>Acetobacterales</taxon>
        <taxon>Roseomonadaceae</taxon>
        <taxon>Caldovatus</taxon>
    </lineage>
</organism>
<accession>A0A8J2ZC32</accession>
<dbReference type="AlphaFoldDB" id="A0A8J2ZC32"/>
<feature type="domain" description="DUF1468" evidence="2">
    <location>
        <begin position="29"/>
        <end position="185"/>
    </location>
</feature>
<evidence type="ECO:0000259" key="2">
    <source>
        <dbReference type="Pfam" id="PF07331"/>
    </source>
</evidence>
<sequence>MSERGAAPPEVHSPLAGERAPVSPRADLVAAAVLLAFGLSVVALALRMPTFVEQSGTGLTAPGIVPGFHGTVIALLALVLGLRAVRRGALRDGGGAAGAGAPRREDALRLGFAAALGTLYAGFLIGRLPFWLATALFVFAFTAGFEWRHGAAGRPRRLLEAAAIALGTGWVVQFVFEELFLVRLP</sequence>
<protein>
    <recommendedName>
        <fullName evidence="2">DUF1468 domain-containing protein</fullName>
    </recommendedName>
</protein>
<dbReference type="Proteomes" id="UP000597507">
    <property type="component" value="Unassembled WGS sequence"/>
</dbReference>
<keyword evidence="1" id="KW-0812">Transmembrane</keyword>
<keyword evidence="1" id="KW-1133">Transmembrane helix</keyword>
<dbReference type="InterPro" id="IPR009936">
    <property type="entry name" value="DUF1468"/>
</dbReference>
<dbReference type="RefSeq" id="WP_188900561.1">
    <property type="nucleotide sequence ID" value="NZ_BMKS01000006.1"/>
</dbReference>
<gene>
    <name evidence="3" type="ORF">GCM10010964_24490</name>
</gene>
<comment type="caution">
    <text evidence="3">The sequence shown here is derived from an EMBL/GenBank/DDBJ whole genome shotgun (WGS) entry which is preliminary data.</text>
</comment>
<feature type="transmembrane region" description="Helical" evidence="1">
    <location>
        <begin position="130"/>
        <end position="147"/>
    </location>
</feature>
<evidence type="ECO:0000256" key="1">
    <source>
        <dbReference type="SAM" id="Phobius"/>
    </source>
</evidence>
<name>A0A8J2ZC32_9PROT</name>
<keyword evidence="1" id="KW-0472">Membrane</keyword>
<evidence type="ECO:0000313" key="3">
    <source>
        <dbReference type="EMBL" id="GGG35706.1"/>
    </source>
</evidence>
<feature type="transmembrane region" description="Helical" evidence="1">
    <location>
        <begin position="66"/>
        <end position="85"/>
    </location>
</feature>
<feature type="transmembrane region" description="Helical" evidence="1">
    <location>
        <begin position="28"/>
        <end position="46"/>
    </location>
</feature>